<keyword evidence="3" id="KW-1185">Reference proteome</keyword>
<comment type="caution">
    <text evidence="2">The sequence shown here is derived from an EMBL/GenBank/DDBJ whole genome shotgun (WGS) entry which is preliminary data.</text>
</comment>
<evidence type="ECO:0000313" key="2">
    <source>
        <dbReference type="EMBL" id="KAH8690229.1"/>
    </source>
</evidence>
<evidence type="ECO:0000256" key="1">
    <source>
        <dbReference type="SAM" id="SignalP"/>
    </source>
</evidence>
<dbReference type="RefSeq" id="XP_046066512.1">
    <property type="nucleotide sequence ID" value="XM_046214611.1"/>
</dbReference>
<accession>A0AAD4KKE4</accession>
<dbReference type="EMBL" id="JAJTJA010000014">
    <property type="protein sequence ID" value="KAH8690229.1"/>
    <property type="molecule type" value="Genomic_DNA"/>
</dbReference>
<dbReference type="AlphaFoldDB" id="A0AAD4KKE4"/>
<name>A0AAD4KKE4_9EURO</name>
<proteinExistence type="predicted"/>
<gene>
    <name evidence="2" type="ORF">BGW36DRAFT_364952</name>
</gene>
<sequence>MMLKTVIALAALVSLATALPTGLQHVWRDVLIYKTLPTLSPWPNAAASTTYIPGKAKTPVIILISTSTPVTNCHKVDALSRRDPNSLVKFYHGDEKDTLDVLSKRGFDTSVKKDVLNALSKH</sequence>
<reference evidence="2" key="1">
    <citation type="submission" date="2021-12" db="EMBL/GenBank/DDBJ databases">
        <title>Convergent genome expansion in fungi linked to evolution of root-endophyte symbiosis.</title>
        <authorList>
            <consortium name="DOE Joint Genome Institute"/>
            <person name="Ke Y.-H."/>
            <person name="Bonito G."/>
            <person name="Liao H.-L."/>
            <person name="Looney B."/>
            <person name="Rojas-Flechas A."/>
            <person name="Nash J."/>
            <person name="Hameed K."/>
            <person name="Schadt C."/>
            <person name="Martin F."/>
            <person name="Crous P.W."/>
            <person name="Miettinen O."/>
            <person name="Magnuson J.K."/>
            <person name="Labbe J."/>
            <person name="Jacobson D."/>
            <person name="Doktycz M.J."/>
            <person name="Veneault-Fourrey C."/>
            <person name="Kuo A."/>
            <person name="Mondo S."/>
            <person name="Calhoun S."/>
            <person name="Riley R."/>
            <person name="Ohm R."/>
            <person name="LaButti K."/>
            <person name="Andreopoulos B."/>
            <person name="Pangilinan J."/>
            <person name="Nolan M."/>
            <person name="Tritt A."/>
            <person name="Clum A."/>
            <person name="Lipzen A."/>
            <person name="Daum C."/>
            <person name="Barry K."/>
            <person name="Grigoriev I.V."/>
            <person name="Vilgalys R."/>
        </authorList>
    </citation>
    <scope>NUCLEOTIDE SEQUENCE</scope>
    <source>
        <strain evidence="2">PMI_201</strain>
    </source>
</reference>
<feature type="signal peptide" evidence="1">
    <location>
        <begin position="1"/>
        <end position="18"/>
    </location>
</feature>
<dbReference type="Proteomes" id="UP001201262">
    <property type="component" value="Unassembled WGS sequence"/>
</dbReference>
<feature type="chain" id="PRO_5042093696" evidence="1">
    <location>
        <begin position="19"/>
        <end position="122"/>
    </location>
</feature>
<protein>
    <submittedName>
        <fullName evidence="2">Uncharacterized protein</fullName>
    </submittedName>
</protein>
<evidence type="ECO:0000313" key="3">
    <source>
        <dbReference type="Proteomes" id="UP001201262"/>
    </source>
</evidence>
<keyword evidence="1" id="KW-0732">Signal</keyword>
<dbReference type="GeneID" id="70244898"/>
<organism evidence="2 3">
    <name type="scientific">Talaromyces proteolyticus</name>
    <dbReference type="NCBI Taxonomy" id="1131652"/>
    <lineage>
        <taxon>Eukaryota</taxon>
        <taxon>Fungi</taxon>
        <taxon>Dikarya</taxon>
        <taxon>Ascomycota</taxon>
        <taxon>Pezizomycotina</taxon>
        <taxon>Eurotiomycetes</taxon>
        <taxon>Eurotiomycetidae</taxon>
        <taxon>Eurotiales</taxon>
        <taxon>Trichocomaceae</taxon>
        <taxon>Talaromyces</taxon>
        <taxon>Talaromyces sect. Bacilispori</taxon>
    </lineage>
</organism>